<accession>A0AAV4TJB2</accession>
<protein>
    <submittedName>
        <fullName evidence="1">Uncharacterized protein</fullName>
    </submittedName>
</protein>
<keyword evidence="2" id="KW-1185">Reference proteome</keyword>
<dbReference type="EMBL" id="BPLR01011469">
    <property type="protein sequence ID" value="GIY46708.1"/>
    <property type="molecule type" value="Genomic_DNA"/>
</dbReference>
<organism evidence="1 2">
    <name type="scientific">Caerostris extrusa</name>
    <name type="common">Bark spider</name>
    <name type="synonym">Caerostris bankana</name>
    <dbReference type="NCBI Taxonomy" id="172846"/>
    <lineage>
        <taxon>Eukaryota</taxon>
        <taxon>Metazoa</taxon>
        <taxon>Ecdysozoa</taxon>
        <taxon>Arthropoda</taxon>
        <taxon>Chelicerata</taxon>
        <taxon>Arachnida</taxon>
        <taxon>Araneae</taxon>
        <taxon>Araneomorphae</taxon>
        <taxon>Entelegynae</taxon>
        <taxon>Araneoidea</taxon>
        <taxon>Araneidae</taxon>
        <taxon>Caerostris</taxon>
    </lineage>
</organism>
<sequence>MINYCKFLQNPCGDFLKVFWKVSTDLSNIKKNRNETEVRPVVFVPSAPEQCRDLSQVVQTSSSKCELNHVLWHPPQQDESP</sequence>
<gene>
    <name evidence="1" type="ORF">CEXT_267931</name>
</gene>
<name>A0AAV4TJB2_CAEEX</name>
<reference evidence="1 2" key="1">
    <citation type="submission" date="2021-06" db="EMBL/GenBank/DDBJ databases">
        <title>Caerostris extrusa draft genome.</title>
        <authorList>
            <person name="Kono N."/>
            <person name="Arakawa K."/>
        </authorList>
    </citation>
    <scope>NUCLEOTIDE SEQUENCE [LARGE SCALE GENOMIC DNA]</scope>
</reference>
<dbReference type="AlphaFoldDB" id="A0AAV4TJB2"/>
<dbReference type="Proteomes" id="UP001054945">
    <property type="component" value="Unassembled WGS sequence"/>
</dbReference>
<comment type="caution">
    <text evidence="1">The sequence shown here is derived from an EMBL/GenBank/DDBJ whole genome shotgun (WGS) entry which is preliminary data.</text>
</comment>
<evidence type="ECO:0000313" key="1">
    <source>
        <dbReference type="EMBL" id="GIY46708.1"/>
    </source>
</evidence>
<evidence type="ECO:0000313" key="2">
    <source>
        <dbReference type="Proteomes" id="UP001054945"/>
    </source>
</evidence>
<proteinExistence type="predicted"/>